<accession>A0AAF0ZVX0</accession>
<name>A0AAF0ZVX0_SOLVR</name>
<evidence type="ECO:0000313" key="2">
    <source>
        <dbReference type="Proteomes" id="UP001234989"/>
    </source>
</evidence>
<proteinExistence type="predicted"/>
<gene>
    <name evidence="1" type="ORF">MTR67_047777</name>
</gene>
<dbReference type="AlphaFoldDB" id="A0AAF0ZVX0"/>
<reference evidence="1" key="1">
    <citation type="submission" date="2023-08" db="EMBL/GenBank/DDBJ databases">
        <title>A de novo genome assembly of Solanum verrucosum Schlechtendal, a Mexican diploid species geographically isolated from the other diploid A-genome species in potato relatives.</title>
        <authorList>
            <person name="Hosaka K."/>
        </authorList>
    </citation>
    <scope>NUCLEOTIDE SEQUENCE</scope>
    <source>
        <tissue evidence="1">Young leaves</tissue>
    </source>
</reference>
<evidence type="ECO:0000313" key="1">
    <source>
        <dbReference type="EMBL" id="WMV54392.1"/>
    </source>
</evidence>
<dbReference type="EMBL" id="CP133622">
    <property type="protein sequence ID" value="WMV54392.1"/>
    <property type="molecule type" value="Genomic_DNA"/>
</dbReference>
<dbReference type="Proteomes" id="UP001234989">
    <property type="component" value="Chromosome 11"/>
</dbReference>
<sequence length="154" mass="17909">MIPWRRISGQPVTEPDEVAKFFRCPLPSQKLKPESCCHDKDERIVSSNLYFTGELITFLGVKRYFLNSLLVLDSRHELTLWARAVSQSEVWLYAHLIDCHLLNVRDVDRTHDCMLPRDLTIFCRVLFDMFSVFLMICSSVCQLICDCKCGDKCL</sequence>
<organism evidence="1 2">
    <name type="scientific">Solanum verrucosum</name>
    <dbReference type="NCBI Taxonomy" id="315347"/>
    <lineage>
        <taxon>Eukaryota</taxon>
        <taxon>Viridiplantae</taxon>
        <taxon>Streptophyta</taxon>
        <taxon>Embryophyta</taxon>
        <taxon>Tracheophyta</taxon>
        <taxon>Spermatophyta</taxon>
        <taxon>Magnoliopsida</taxon>
        <taxon>eudicotyledons</taxon>
        <taxon>Gunneridae</taxon>
        <taxon>Pentapetalae</taxon>
        <taxon>asterids</taxon>
        <taxon>lamiids</taxon>
        <taxon>Solanales</taxon>
        <taxon>Solanaceae</taxon>
        <taxon>Solanoideae</taxon>
        <taxon>Solaneae</taxon>
        <taxon>Solanum</taxon>
    </lineage>
</organism>
<keyword evidence="2" id="KW-1185">Reference proteome</keyword>
<protein>
    <submittedName>
        <fullName evidence="1">Uncharacterized protein</fullName>
    </submittedName>
</protein>